<dbReference type="PATRIC" id="fig|1162668.3.peg.1295"/>
<dbReference type="PRINTS" id="PR00598">
    <property type="entry name" value="HTHMARR"/>
</dbReference>
<evidence type="ECO:0000259" key="1">
    <source>
        <dbReference type="PROSITE" id="PS50995"/>
    </source>
</evidence>
<dbReference type="Proteomes" id="UP000007382">
    <property type="component" value="Chromosome"/>
</dbReference>
<dbReference type="GO" id="GO:0003700">
    <property type="term" value="F:DNA-binding transcription factor activity"/>
    <property type="evidence" value="ECO:0007669"/>
    <property type="project" value="InterPro"/>
</dbReference>
<dbReference type="PANTHER" id="PTHR33164">
    <property type="entry name" value="TRANSCRIPTIONAL REGULATOR, MARR FAMILY"/>
    <property type="match status" value="1"/>
</dbReference>
<protein>
    <submittedName>
        <fullName evidence="2">Putative transcriptional regulator, MarR family</fullName>
    </submittedName>
</protein>
<gene>
    <name evidence="2" type="ordered locus">LFE_1115</name>
</gene>
<dbReference type="GO" id="GO:0006950">
    <property type="term" value="P:response to stress"/>
    <property type="evidence" value="ECO:0007669"/>
    <property type="project" value="TreeGrafter"/>
</dbReference>
<accession>I0INF9</accession>
<name>I0INF9_LEPFC</name>
<reference evidence="2 3" key="1">
    <citation type="journal article" date="2012" name="J. Bacteriol.">
        <title>Complete Genome Sequence of Leptospirillum ferrooxidans Strain C2-3, Isolated from a Fresh Volcanic Ash Deposit on the Island of Miyake, Japan.</title>
        <authorList>
            <person name="Fujimura R."/>
            <person name="Sato Y."/>
            <person name="Nishizawa T."/>
            <person name="Oshima K."/>
            <person name="Kim S.-W."/>
            <person name="Hattori M."/>
            <person name="Kamijo T."/>
            <person name="Ohta H."/>
        </authorList>
    </citation>
    <scope>NUCLEOTIDE SEQUENCE [LARGE SCALE GENOMIC DNA]</scope>
    <source>
        <strain evidence="2 3">C2-3</strain>
    </source>
</reference>
<evidence type="ECO:0000313" key="2">
    <source>
        <dbReference type="EMBL" id="BAM06808.1"/>
    </source>
</evidence>
<proteinExistence type="predicted"/>
<dbReference type="KEGG" id="lfc:LFE_1115"/>
<dbReference type="Gene3D" id="1.10.10.10">
    <property type="entry name" value="Winged helix-like DNA-binding domain superfamily/Winged helix DNA-binding domain"/>
    <property type="match status" value="1"/>
</dbReference>
<dbReference type="HOGENOM" id="CLU_1508809_0_0_0"/>
<dbReference type="InterPro" id="IPR039422">
    <property type="entry name" value="MarR/SlyA-like"/>
</dbReference>
<evidence type="ECO:0000313" key="3">
    <source>
        <dbReference type="Proteomes" id="UP000007382"/>
    </source>
</evidence>
<dbReference type="PANTHER" id="PTHR33164:SF43">
    <property type="entry name" value="HTH-TYPE TRANSCRIPTIONAL REPRESSOR YETL"/>
    <property type="match status" value="1"/>
</dbReference>
<dbReference type="Pfam" id="PF01047">
    <property type="entry name" value="MarR"/>
    <property type="match status" value="1"/>
</dbReference>
<keyword evidence="3" id="KW-1185">Reference proteome</keyword>
<dbReference type="InterPro" id="IPR000835">
    <property type="entry name" value="HTH_MarR-typ"/>
</dbReference>
<dbReference type="SMART" id="SM00347">
    <property type="entry name" value="HTH_MARR"/>
    <property type="match status" value="1"/>
</dbReference>
<dbReference type="STRING" id="1162668.LFE_1115"/>
<sequence length="178" mass="20613">MHMAKDNGCNAGEGEPNPLRHQLMKLFWMLGPAYIRWAESIMEMDGHTPKRMYLMGLLFEYGPMMMSNIKDRLGVTATNVTALVDALEKEGMVERKPHPTDRRATIVSLSSKAEEFLTVNCFSFKDRVSELFSVFSVEEQEQFLSFLFRMRDVLIDKKILERKTRSFDSKEDHTPQNP</sequence>
<dbReference type="EMBL" id="AP012342">
    <property type="protein sequence ID" value="BAM06808.1"/>
    <property type="molecule type" value="Genomic_DNA"/>
</dbReference>
<dbReference type="RefSeq" id="WP_014449298.1">
    <property type="nucleotide sequence ID" value="NC_017094.1"/>
</dbReference>
<dbReference type="InterPro" id="IPR036388">
    <property type="entry name" value="WH-like_DNA-bd_sf"/>
</dbReference>
<dbReference type="eggNOG" id="COG1846">
    <property type="taxonomic scope" value="Bacteria"/>
</dbReference>
<dbReference type="PROSITE" id="PS50995">
    <property type="entry name" value="HTH_MARR_2"/>
    <property type="match status" value="1"/>
</dbReference>
<feature type="domain" description="HTH marR-type" evidence="1">
    <location>
        <begin position="16"/>
        <end position="152"/>
    </location>
</feature>
<dbReference type="SUPFAM" id="SSF46785">
    <property type="entry name" value="Winged helix' DNA-binding domain"/>
    <property type="match status" value="1"/>
</dbReference>
<dbReference type="AlphaFoldDB" id="I0INF9"/>
<organism evidence="2 3">
    <name type="scientific">Leptospirillum ferrooxidans (strain C2-3)</name>
    <dbReference type="NCBI Taxonomy" id="1162668"/>
    <lineage>
        <taxon>Bacteria</taxon>
        <taxon>Pseudomonadati</taxon>
        <taxon>Nitrospirota</taxon>
        <taxon>Nitrospiria</taxon>
        <taxon>Nitrospirales</taxon>
        <taxon>Nitrospiraceae</taxon>
        <taxon>Leptospirillum</taxon>
    </lineage>
</organism>
<reference evidence="3" key="2">
    <citation type="submission" date="2012-03" db="EMBL/GenBank/DDBJ databases">
        <title>The complete genome sequence of the pioneer microbe on fresh volcanic deposit, Leptospirillum ferrooxidans strain C2-3.</title>
        <authorList>
            <person name="Fujimura R."/>
            <person name="Sato Y."/>
            <person name="Nishizawa T."/>
            <person name="Nanba K."/>
            <person name="Oshima K."/>
            <person name="Hattori M."/>
            <person name="Kamijo T."/>
            <person name="Ohta H."/>
        </authorList>
    </citation>
    <scope>NUCLEOTIDE SEQUENCE [LARGE SCALE GENOMIC DNA]</scope>
    <source>
        <strain evidence="3">C2-3</strain>
    </source>
</reference>
<dbReference type="InterPro" id="IPR036390">
    <property type="entry name" value="WH_DNA-bd_sf"/>
</dbReference>